<evidence type="ECO:0000256" key="1">
    <source>
        <dbReference type="ARBA" id="ARBA00004653"/>
    </source>
</evidence>
<comment type="caution">
    <text evidence="8">The sequence shown here is derived from an EMBL/GenBank/DDBJ whole genome shotgun (WGS) entry which is preliminary data.</text>
</comment>
<proteinExistence type="inferred from homology"/>
<keyword evidence="2 7" id="KW-0812">Transmembrane</keyword>
<keyword evidence="9" id="KW-1185">Reference proteome</keyword>
<dbReference type="InterPro" id="IPR007305">
    <property type="entry name" value="Vesicle_transpt_Got1/SFT2"/>
</dbReference>
<dbReference type="EMBL" id="NKXS01002575">
    <property type="protein sequence ID" value="PIN12957.1"/>
    <property type="molecule type" value="Genomic_DNA"/>
</dbReference>
<protein>
    <submittedName>
        <fullName evidence="8">Ferric reductase-like protein</fullName>
    </submittedName>
</protein>
<dbReference type="GO" id="GO:0042147">
    <property type="term" value="P:retrograde transport, endosome to Golgi"/>
    <property type="evidence" value="ECO:0007669"/>
    <property type="project" value="InterPro"/>
</dbReference>
<evidence type="ECO:0000256" key="6">
    <source>
        <dbReference type="ARBA" id="ARBA00025799"/>
    </source>
</evidence>
<sequence>MVSLESSDLKKIGLGLTVSGIVFSLIGVLLFFDKGFLTIGNILFLSGVIMTVGFKSTLHFFLKPRNYKGSLSLAVGFFIVIKGWPIIGIIVETYGFIILFSEFWPTTAILLRKLPILGWMFRQSNVPTYFGHQKVRRVPV</sequence>
<feature type="transmembrane region" description="Helical" evidence="7">
    <location>
        <begin position="38"/>
        <end position="58"/>
    </location>
</feature>
<dbReference type="PANTHER" id="PTHR21493:SF9">
    <property type="entry name" value="GOLGI TRANSPORT PROTEIN 1-RELATED"/>
    <property type="match status" value="1"/>
</dbReference>
<evidence type="ECO:0000313" key="9">
    <source>
        <dbReference type="Proteomes" id="UP000231279"/>
    </source>
</evidence>
<reference evidence="9" key="1">
    <citation type="journal article" date="2018" name="Gigascience">
        <title>Genome assembly of the Pink Ipe (Handroanthus impetiginosus, Bignoniaceae), a highly valued, ecologically keystone Neotropical timber forest tree.</title>
        <authorList>
            <person name="Silva-Junior O.B."/>
            <person name="Grattapaglia D."/>
            <person name="Novaes E."/>
            <person name="Collevatti R.G."/>
        </authorList>
    </citation>
    <scope>NUCLEOTIDE SEQUENCE [LARGE SCALE GENOMIC DNA]</scope>
    <source>
        <strain evidence="9">cv. UFG-1</strain>
    </source>
</reference>
<dbReference type="InterPro" id="IPR045176">
    <property type="entry name" value="Got1"/>
</dbReference>
<dbReference type="GO" id="GO:0005829">
    <property type="term" value="C:cytosol"/>
    <property type="evidence" value="ECO:0007669"/>
    <property type="project" value="GOC"/>
</dbReference>
<dbReference type="Proteomes" id="UP000231279">
    <property type="component" value="Unassembled WGS sequence"/>
</dbReference>
<evidence type="ECO:0000256" key="4">
    <source>
        <dbReference type="ARBA" id="ARBA00023034"/>
    </source>
</evidence>
<dbReference type="OrthoDB" id="204784at2759"/>
<keyword evidence="3 7" id="KW-1133">Transmembrane helix</keyword>
<name>A0A2G9H611_9LAMI</name>
<organism evidence="8 9">
    <name type="scientific">Handroanthus impetiginosus</name>
    <dbReference type="NCBI Taxonomy" id="429701"/>
    <lineage>
        <taxon>Eukaryota</taxon>
        <taxon>Viridiplantae</taxon>
        <taxon>Streptophyta</taxon>
        <taxon>Embryophyta</taxon>
        <taxon>Tracheophyta</taxon>
        <taxon>Spermatophyta</taxon>
        <taxon>Magnoliopsida</taxon>
        <taxon>eudicotyledons</taxon>
        <taxon>Gunneridae</taxon>
        <taxon>Pentapetalae</taxon>
        <taxon>asterids</taxon>
        <taxon>lamiids</taxon>
        <taxon>Lamiales</taxon>
        <taxon>Bignoniaceae</taxon>
        <taxon>Crescentiina</taxon>
        <taxon>Tabebuia alliance</taxon>
        <taxon>Handroanthus</taxon>
    </lineage>
</organism>
<feature type="transmembrane region" description="Helical" evidence="7">
    <location>
        <begin position="12"/>
        <end position="32"/>
    </location>
</feature>
<evidence type="ECO:0000256" key="2">
    <source>
        <dbReference type="ARBA" id="ARBA00022692"/>
    </source>
</evidence>
<comment type="similarity">
    <text evidence="6">Belongs to the GOT1 family.</text>
</comment>
<feature type="transmembrane region" description="Helical" evidence="7">
    <location>
        <begin position="70"/>
        <end position="87"/>
    </location>
</feature>
<comment type="subcellular location">
    <subcellularLocation>
        <location evidence="1">Golgi apparatus membrane</location>
        <topology evidence="1">Multi-pass membrane protein</topology>
    </subcellularLocation>
</comment>
<dbReference type="GO" id="GO:0006888">
    <property type="term" value="P:endoplasmic reticulum to Golgi vesicle-mediated transport"/>
    <property type="evidence" value="ECO:0007669"/>
    <property type="project" value="InterPro"/>
</dbReference>
<accession>A0A2G9H611</accession>
<dbReference type="PANTHER" id="PTHR21493">
    <property type="entry name" value="CGI-141-RELATED/LIPASE CONTAINING PROTEIN"/>
    <property type="match status" value="1"/>
</dbReference>
<evidence type="ECO:0000256" key="5">
    <source>
        <dbReference type="ARBA" id="ARBA00023136"/>
    </source>
</evidence>
<keyword evidence="5 7" id="KW-0472">Membrane</keyword>
<dbReference type="STRING" id="429701.A0A2G9H611"/>
<dbReference type="AlphaFoldDB" id="A0A2G9H611"/>
<gene>
    <name evidence="8" type="ORF">CDL12_14417</name>
</gene>
<evidence type="ECO:0000313" key="8">
    <source>
        <dbReference type="EMBL" id="PIN12957.1"/>
    </source>
</evidence>
<keyword evidence="4" id="KW-0333">Golgi apparatus</keyword>
<evidence type="ECO:0000256" key="7">
    <source>
        <dbReference type="SAM" id="Phobius"/>
    </source>
</evidence>
<dbReference type="GO" id="GO:0000139">
    <property type="term" value="C:Golgi membrane"/>
    <property type="evidence" value="ECO:0007669"/>
    <property type="project" value="UniProtKB-SubCell"/>
</dbReference>
<dbReference type="Pfam" id="PF04178">
    <property type="entry name" value="Got1"/>
    <property type="match status" value="1"/>
</dbReference>
<evidence type="ECO:0000256" key="3">
    <source>
        <dbReference type="ARBA" id="ARBA00022989"/>
    </source>
</evidence>